<dbReference type="GO" id="GO:0005524">
    <property type="term" value="F:ATP binding"/>
    <property type="evidence" value="ECO:0007669"/>
    <property type="project" value="UniProtKB-UniRule"/>
</dbReference>
<dbReference type="PROSITE" id="PS50011">
    <property type="entry name" value="PROTEIN_KINASE_DOM"/>
    <property type="match status" value="1"/>
</dbReference>
<dbReference type="Gene3D" id="3.30.200.20">
    <property type="entry name" value="Phosphorylase Kinase, domain 1"/>
    <property type="match status" value="1"/>
</dbReference>
<dbReference type="FunFam" id="1.10.510.10:FF:000021">
    <property type="entry name" value="Serine/threonine protein kinase"/>
    <property type="match status" value="1"/>
</dbReference>
<dbReference type="PANTHER" id="PTHR43289:SF6">
    <property type="entry name" value="SERINE_THREONINE-PROTEIN KINASE NEKL-3"/>
    <property type="match status" value="1"/>
</dbReference>
<dbReference type="InterPro" id="IPR017441">
    <property type="entry name" value="Protein_kinase_ATP_BS"/>
</dbReference>
<evidence type="ECO:0000256" key="5">
    <source>
        <dbReference type="ARBA" id="ARBA00022777"/>
    </source>
</evidence>
<keyword evidence="8" id="KW-0472">Membrane</keyword>
<dbReference type="RefSeq" id="WP_092053275.1">
    <property type="nucleotide sequence ID" value="NZ_FOQD01000015.1"/>
</dbReference>
<dbReference type="PROSITE" id="PS00107">
    <property type="entry name" value="PROTEIN_KINASE_ATP"/>
    <property type="match status" value="1"/>
</dbReference>
<dbReference type="PROSITE" id="PS00108">
    <property type="entry name" value="PROTEIN_KINASE_ST"/>
    <property type="match status" value="1"/>
</dbReference>
<feature type="transmembrane region" description="Helical" evidence="8">
    <location>
        <begin position="438"/>
        <end position="461"/>
    </location>
</feature>
<evidence type="ECO:0000256" key="3">
    <source>
        <dbReference type="ARBA" id="ARBA00022679"/>
    </source>
</evidence>
<dbReference type="STRING" id="1576369.SAMN05421753_11534"/>
<evidence type="ECO:0000256" key="7">
    <source>
        <dbReference type="PROSITE-ProRule" id="PRU10141"/>
    </source>
</evidence>
<dbReference type="InterPro" id="IPR008271">
    <property type="entry name" value="Ser/Thr_kinase_AS"/>
</dbReference>
<evidence type="ECO:0000313" key="11">
    <source>
        <dbReference type="Proteomes" id="UP000199518"/>
    </source>
</evidence>
<keyword evidence="8" id="KW-1133">Transmembrane helix</keyword>
<feature type="binding site" evidence="7">
    <location>
        <position position="56"/>
    </location>
    <ligand>
        <name>ATP</name>
        <dbReference type="ChEBI" id="CHEBI:30616"/>
    </ligand>
</feature>
<dbReference type="PANTHER" id="PTHR43289">
    <property type="entry name" value="MITOGEN-ACTIVATED PROTEIN KINASE KINASE KINASE 20-RELATED"/>
    <property type="match status" value="1"/>
</dbReference>
<keyword evidence="11" id="KW-1185">Reference proteome</keyword>
<evidence type="ECO:0000256" key="8">
    <source>
        <dbReference type="SAM" id="Phobius"/>
    </source>
</evidence>
<evidence type="ECO:0000313" key="10">
    <source>
        <dbReference type="EMBL" id="SFJ05813.1"/>
    </source>
</evidence>
<evidence type="ECO:0000256" key="2">
    <source>
        <dbReference type="ARBA" id="ARBA00022527"/>
    </source>
</evidence>
<sequence>MAVENTESQKKTTTLGDFEIKKKLGQGGMGVVYLAHQVSLDRDCALKVMAKELAAKPGFVDRFVREARSMAKIHHPNVVSCYAVGEDKGLHYVAMELVDGRSMQDWLNAQKQLQVSDALLVTALVGEALHYAHELNMVHRDVKPDNILVTKKGVVKLSDLGLAKAVDDTDMSLTQSGTGMGTPHYMAPEQARNAKHVDRRCDVYALGCTLYHFLAGKPPFSGETIVDLITNKEKGKFTPVHRVNKEVPERLSLMIDKAMAQDPKNRYQSCADFVKDLEGLGLASSELSFIDSDQRTTIKRKTAPTTAGGAAANMRTMPMQGTAATKPATLMAKPDSQWYVKYEENGKVKAERLTAIQVLSGLKSDKFNERTQASVQPKGPYLPLAQIPVFDEEARKMIVRQQAAQKNAQLKSEYDKLAKQYDRQWIGRFFHNLVNGTLGFVGFLVLIAVLAAIGVGLYFFVPDLYKTIAGALGL</sequence>
<proteinExistence type="predicted"/>
<keyword evidence="8" id="KW-0812">Transmembrane</keyword>
<dbReference type="Proteomes" id="UP000199518">
    <property type="component" value="Unassembled WGS sequence"/>
</dbReference>
<dbReference type="OrthoDB" id="6111975at2"/>
<evidence type="ECO:0000256" key="1">
    <source>
        <dbReference type="ARBA" id="ARBA00012513"/>
    </source>
</evidence>
<organism evidence="10 11">
    <name type="scientific">Planctomicrobium piriforme</name>
    <dbReference type="NCBI Taxonomy" id="1576369"/>
    <lineage>
        <taxon>Bacteria</taxon>
        <taxon>Pseudomonadati</taxon>
        <taxon>Planctomycetota</taxon>
        <taxon>Planctomycetia</taxon>
        <taxon>Planctomycetales</taxon>
        <taxon>Planctomycetaceae</taxon>
        <taxon>Planctomicrobium</taxon>
    </lineage>
</organism>
<dbReference type="EC" id="2.7.11.1" evidence="1"/>
<dbReference type="Gene3D" id="1.10.510.10">
    <property type="entry name" value="Transferase(Phosphotransferase) domain 1"/>
    <property type="match status" value="1"/>
</dbReference>
<dbReference type="Pfam" id="PF00069">
    <property type="entry name" value="Pkinase"/>
    <property type="match status" value="1"/>
</dbReference>
<keyword evidence="2 10" id="KW-0723">Serine/threonine-protein kinase</keyword>
<protein>
    <recommendedName>
        <fullName evidence="1">non-specific serine/threonine protein kinase</fullName>
        <ecNumber evidence="1">2.7.11.1</ecNumber>
    </recommendedName>
</protein>
<dbReference type="SMART" id="SM00220">
    <property type="entry name" value="S_TKc"/>
    <property type="match status" value="1"/>
</dbReference>
<dbReference type="InterPro" id="IPR011009">
    <property type="entry name" value="Kinase-like_dom_sf"/>
</dbReference>
<name>A0A1I3N961_9PLAN</name>
<dbReference type="AlphaFoldDB" id="A0A1I3N961"/>
<feature type="domain" description="Protein kinase" evidence="9">
    <location>
        <begin position="18"/>
        <end position="280"/>
    </location>
</feature>
<gene>
    <name evidence="10" type="ORF">SAMN05421753_11534</name>
</gene>
<dbReference type="InterPro" id="IPR000719">
    <property type="entry name" value="Prot_kinase_dom"/>
</dbReference>
<keyword evidence="5 10" id="KW-0418">Kinase</keyword>
<evidence type="ECO:0000259" key="9">
    <source>
        <dbReference type="PROSITE" id="PS50011"/>
    </source>
</evidence>
<dbReference type="EMBL" id="FOQD01000015">
    <property type="protein sequence ID" value="SFJ05813.1"/>
    <property type="molecule type" value="Genomic_DNA"/>
</dbReference>
<accession>A0A1I3N961</accession>
<keyword evidence="4 7" id="KW-0547">Nucleotide-binding</keyword>
<dbReference type="SUPFAM" id="SSF56112">
    <property type="entry name" value="Protein kinase-like (PK-like)"/>
    <property type="match status" value="1"/>
</dbReference>
<reference evidence="11" key="1">
    <citation type="submission" date="2016-10" db="EMBL/GenBank/DDBJ databases">
        <authorList>
            <person name="Varghese N."/>
            <person name="Submissions S."/>
        </authorList>
    </citation>
    <scope>NUCLEOTIDE SEQUENCE [LARGE SCALE GENOMIC DNA]</scope>
    <source>
        <strain evidence="11">DSM 26348</strain>
    </source>
</reference>
<keyword evidence="3" id="KW-0808">Transferase</keyword>
<evidence type="ECO:0000256" key="4">
    <source>
        <dbReference type="ARBA" id="ARBA00022741"/>
    </source>
</evidence>
<dbReference type="GO" id="GO:0004674">
    <property type="term" value="F:protein serine/threonine kinase activity"/>
    <property type="evidence" value="ECO:0007669"/>
    <property type="project" value="UniProtKB-KW"/>
</dbReference>
<dbReference type="CDD" id="cd14014">
    <property type="entry name" value="STKc_PknB_like"/>
    <property type="match status" value="1"/>
</dbReference>
<keyword evidence="6 7" id="KW-0067">ATP-binding</keyword>
<evidence type="ECO:0000256" key="6">
    <source>
        <dbReference type="ARBA" id="ARBA00022840"/>
    </source>
</evidence>